<organism evidence="2 3">
    <name type="scientific">Helianthus annuus</name>
    <name type="common">Common sunflower</name>
    <dbReference type="NCBI Taxonomy" id="4232"/>
    <lineage>
        <taxon>Eukaryota</taxon>
        <taxon>Viridiplantae</taxon>
        <taxon>Streptophyta</taxon>
        <taxon>Embryophyta</taxon>
        <taxon>Tracheophyta</taxon>
        <taxon>Spermatophyta</taxon>
        <taxon>Magnoliopsida</taxon>
        <taxon>eudicotyledons</taxon>
        <taxon>Gunneridae</taxon>
        <taxon>Pentapetalae</taxon>
        <taxon>asterids</taxon>
        <taxon>campanulids</taxon>
        <taxon>Asterales</taxon>
        <taxon>Asteraceae</taxon>
        <taxon>Asteroideae</taxon>
        <taxon>Heliantheae alliance</taxon>
        <taxon>Heliantheae</taxon>
        <taxon>Helianthus</taxon>
    </lineage>
</organism>
<accession>A0A251RTN0</accession>
<dbReference type="EMBL" id="MNCJ02000332">
    <property type="protein sequence ID" value="KAF5757151.1"/>
    <property type="molecule type" value="Genomic_DNA"/>
</dbReference>
<reference evidence="1" key="3">
    <citation type="submission" date="2020-06" db="EMBL/GenBank/DDBJ databases">
        <title>Helianthus annuus Genome sequencing and assembly Release 2.</title>
        <authorList>
            <person name="Gouzy J."/>
            <person name="Langlade N."/>
            <person name="Munos S."/>
        </authorList>
    </citation>
    <scope>NUCLEOTIDE SEQUENCE</scope>
    <source>
        <tissue evidence="1">Leaves</tissue>
    </source>
</reference>
<dbReference type="AlphaFoldDB" id="A0A251RTN0"/>
<keyword evidence="3" id="KW-1185">Reference proteome</keyword>
<dbReference type="Proteomes" id="UP000215914">
    <property type="component" value="Chromosome 17"/>
</dbReference>
<name>A0A251RTN0_HELAN</name>
<sequence length="129" mass="14697">MRHCSSFGRSTTFNGWFGSGLGAVLGLDSARSVSQRSDLNLGQTTVQSTQSWFGSTQSTLRVDWSKLVNRSRRWSTVNCLVKTSQTRDLEYHSCTLANVRFWNDTTESRYASFAQEYQGCIFKTMERLE</sequence>
<proteinExistence type="predicted"/>
<gene>
    <name evidence="2" type="ORF">HannXRQ_Chr17g0564891</name>
    <name evidence="1" type="ORF">HanXRQr2_Chr17g0823241</name>
</gene>
<evidence type="ECO:0000313" key="3">
    <source>
        <dbReference type="Proteomes" id="UP000215914"/>
    </source>
</evidence>
<reference evidence="1 3" key="1">
    <citation type="journal article" date="2017" name="Nature">
        <title>The sunflower genome provides insights into oil metabolism, flowering and Asterid evolution.</title>
        <authorList>
            <person name="Badouin H."/>
            <person name="Gouzy J."/>
            <person name="Grassa C.J."/>
            <person name="Murat F."/>
            <person name="Staton S.E."/>
            <person name="Cottret L."/>
            <person name="Lelandais-Briere C."/>
            <person name="Owens G.L."/>
            <person name="Carrere S."/>
            <person name="Mayjonade B."/>
            <person name="Legrand L."/>
            <person name="Gill N."/>
            <person name="Kane N.C."/>
            <person name="Bowers J.E."/>
            <person name="Hubner S."/>
            <person name="Bellec A."/>
            <person name="Berard A."/>
            <person name="Berges H."/>
            <person name="Blanchet N."/>
            <person name="Boniface M.C."/>
            <person name="Brunel D."/>
            <person name="Catrice O."/>
            <person name="Chaidir N."/>
            <person name="Claudel C."/>
            <person name="Donnadieu C."/>
            <person name="Faraut T."/>
            <person name="Fievet G."/>
            <person name="Helmstetter N."/>
            <person name="King M."/>
            <person name="Knapp S.J."/>
            <person name="Lai Z."/>
            <person name="Le Paslier M.C."/>
            <person name="Lippi Y."/>
            <person name="Lorenzon L."/>
            <person name="Mandel J.R."/>
            <person name="Marage G."/>
            <person name="Marchand G."/>
            <person name="Marquand E."/>
            <person name="Bret-Mestries E."/>
            <person name="Morien E."/>
            <person name="Nambeesan S."/>
            <person name="Nguyen T."/>
            <person name="Pegot-Espagnet P."/>
            <person name="Pouilly N."/>
            <person name="Raftis F."/>
            <person name="Sallet E."/>
            <person name="Schiex T."/>
            <person name="Thomas J."/>
            <person name="Vandecasteele C."/>
            <person name="Vares D."/>
            <person name="Vear F."/>
            <person name="Vautrin S."/>
            <person name="Crespi M."/>
            <person name="Mangin B."/>
            <person name="Burke J.M."/>
            <person name="Salse J."/>
            <person name="Munos S."/>
            <person name="Vincourt P."/>
            <person name="Rieseberg L.H."/>
            <person name="Langlade N.B."/>
        </authorList>
    </citation>
    <scope>NUCLEOTIDE SEQUENCE [LARGE SCALE GENOMIC DNA]</scope>
    <source>
        <strain evidence="3">cv. SF193</strain>
        <tissue evidence="1">Leaves</tissue>
    </source>
</reference>
<dbReference type="EMBL" id="CM007906">
    <property type="protein sequence ID" value="OTF87712.1"/>
    <property type="molecule type" value="Genomic_DNA"/>
</dbReference>
<dbReference type="InParanoid" id="A0A251RTN0"/>
<evidence type="ECO:0000313" key="1">
    <source>
        <dbReference type="EMBL" id="KAF5757151.1"/>
    </source>
</evidence>
<evidence type="ECO:0000313" key="2">
    <source>
        <dbReference type="EMBL" id="OTF87712.1"/>
    </source>
</evidence>
<dbReference type="Gramene" id="mRNA:HanXRQr2_Chr17g0823241">
    <property type="protein sequence ID" value="mRNA:HanXRQr2_Chr17g0823241"/>
    <property type="gene ID" value="HanXRQr2_Chr17g0823241"/>
</dbReference>
<protein>
    <submittedName>
        <fullName evidence="2">Uncharacterized protein</fullName>
    </submittedName>
</protein>
<reference evidence="2" key="2">
    <citation type="submission" date="2017-02" db="EMBL/GenBank/DDBJ databases">
        <title>Sunflower complete genome.</title>
        <authorList>
            <person name="Langlade N."/>
            <person name="Munos S."/>
        </authorList>
    </citation>
    <scope>NUCLEOTIDE SEQUENCE [LARGE SCALE GENOMIC DNA]</scope>
    <source>
        <tissue evidence="2">Leaves</tissue>
    </source>
</reference>